<dbReference type="AlphaFoldDB" id="A0A133XWH2"/>
<evidence type="ECO:0000256" key="7">
    <source>
        <dbReference type="ARBA" id="ARBA00023014"/>
    </source>
</evidence>
<dbReference type="NCBIfam" id="TIGR01083">
    <property type="entry name" value="nth"/>
    <property type="match status" value="1"/>
</dbReference>
<feature type="domain" description="HhH-GPD" evidence="14">
    <location>
        <begin position="26"/>
        <end position="174"/>
    </location>
</feature>
<keyword evidence="8 12" id="KW-0238">DNA-binding</keyword>
<dbReference type="GO" id="GO:0019104">
    <property type="term" value="F:DNA N-glycosylase activity"/>
    <property type="evidence" value="ECO:0007669"/>
    <property type="project" value="UniProtKB-UniRule"/>
</dbReference>
<dbReference type="PATRIC" id="fig|1393034.3.peg.342"/>
<dbReference type="InterPro" id="IPR005759">
    <property type="entry name" value="Nth"/>
</dbReference>
<feature type="binding site" evidence="12">
    <location>
        <position position="183"/>
    </location>
    <ligand>
        <name>[4Fe-4S] cluster</name>
        <dbReference type="ChEBI" id="CHEBI:49883"/>
    </ligand>
</feature>
<comment type="caution">
    <text evidence="15">The sequence shown here is derived from an EMBL/GenBank/DDBJ whole genome shotgun (WGS) entry which is preliminary data.</text>
</comment>
<dbReference type="CDD" id="cd00056">
    <property type="entry name" value="ENDO3c"/>
    <property type="match status" value="1"/>
</dbReference>
<comment type="function">
    <text evidence="12">DNA repair enzyme that has both DNA N-glycosylase activity and AP-lyase activity. The DNA N-glycosylase activity releases various damaged pyrimidines from DNA by cleaving the N-glycosidic bond, leaving an AP (apurinic/apyrimidinic) site. The AP-lyase activity cleaves the phosphodiester bond 3' to the AP site by a beta-elimination, leaving a 3'-terminal unsaturated sugar and a product with a terminal 5'-phosphate.</text>
</comment>
<evidence type="ECO:0000313" key="16">
    <source>
        <dbReference type="Proteomes" id="UP000070675"/>
    </source>
</evidence>
<keyword evidence="5 12" id="KW-0378">Hydrolase</keyword>
<keyword evidence="9 12" id="KW-0234">DNA repair</keyword>
<dbReference type="EMBL" id="LSCR01000005">
    <property type="protein sequence ID" value="KXB35271.1"/>
    <property type="molecule type" value="Genomic_DNA"/>
</dbReference>
<feature type="binding site" evidence="12">
    <location>
        <position position="186"/>
    </location>
    <ligand>
        <name>[4Fe-4S] cluster</name>
        <dbReference type="ChEBI" id="CHEBI:49883"/>
    </ligand>
</feature>
<dbReference type="FunFam" id="1.10.340.30:FF:000001">
    <property type="entry name" value="Endonuclease III"/>
    <property type="match status" value="1"/>
</dbReference>
<dbReference type="GO" id="GO:0003677">
    <property type="term" value="F:DNA binding"/>
    <property type="evidence" value="ECO:0007669"/>
    <property type="project" value="UniProtKB-UniRule"/>
</dbReference>
<gene>
    <name evidence="12" type="primary">nth</name>
    <name evidence="15" type="ORF">HMPREF3192_00350</name>
</gene>
<dbReference type="GO" id="GO:0046872">
    <property type="term" value="F:metal ion binding"/>
    <property type="evidence" value="ECO:0007669"/>
    <property type="project" value="UniProtKB-KW"/>
</dbReference>
<evidence type="ECO:0000313" key="15">
    <source>
        <dbReference type="EMBL" id="KXB35271.1"/>
    </source>
</evidence>
<evidence type="ECO:0000256" key="3">
    <source>
        <dbReference type="ARBA" id="ARBA00022723"/>
    </source>
</evidence>
<dbReference type="Proteomes" id="UP000070675">
    <property type="component" value="Unassembled WGS sequence"/>
</dbReference>
<keyword evidence="11 12" id="KW-0326">Glycosidase</keyword>
<keyword evidence="6 12" id="KW-0408">Iron</keyword>
<dbReference type="InterPro" id="IPR000445">
    <property type="entry name" value="HhH_motif"/>
</dbReference>
<evidence type="ECO:0000256" key="9">
    <source>
        <dbReference type="ARBA" id="ARBA00023204"/>
    </source>
</evidence>
<dbReference type="GO" id="GO:0051539">
    <property type="term" value="F:4 iron, 4 sulfur cluster binding"/>
    <property type="evidence" value="ECO:0007669"/>
    <property type="project" value="UniProtKB-UniRule"/>
</dbReference>
<evidence type="ECO:0000259" key="14">
    <source>
        <dbReference type="SMART" id="SM00478"/>
    </source>
</evidence>
<keyword evidence="4 12" id="KW-0227">DNA damage</keyword>
<feature type="compositionally biased region" description="Low complexity" evidence="13">
    <location>
        <begin position="230"/>
        <end position="242"/>
    </location>
</feature>
<keyword evidence="2 12" id="KW-0004">4Fe-4S</keyword>
<evidence type="ECO:0000256" key="6">
    <source>
        <dbReference type="ARBA" id="ARBA00023004"/>
    </source>
</evidence>
<feature type="binding site" evidence="12">
    <location>
        <position position="192"/>
    </location>
    <ligand>
        <name>[4Fe-4S] cluster</name>
        <dbReference type="ChEBI" id="CHEBI:49883"/>
    </ligand>
</feature>
<comment type="similarity">
    <text evidence="1 12">Belongs to the Nth/MutY family.</text>
</comment>
<keyword evidence="16" id="KW-1185">Reference proteome</keyword>
<evidence type="ECO:0000256" key="10">
    <source>
        <dbReference type="ARBA" id="ARBA00023239"/>
    </source>
</evidence>
<evidence type="ECO:0000256" key="11">
    <source>
        <dbReference type="ARBA" id="ARBA00023295"/>
    </source>
</evidence>
<evidence type="ECO:0000256" key="13">
    <source>
        <dbReference type="SAM" id="MobiDB-lite"/>
    </source>
</evidence>
<dbReference type="SUPFAM" id="SSF48150">
    <property type="entry name" value="DNA-glycosylase"/>
    <property type="match status" value="1"/>
</dbReference>
<dbReference type="HAMAP" id="MF_00942">
    <property type="entry name" value="Nth"/>
    <property type="match status" value="1"/>
</dbReference>
<dbReference type="InterPro" id="IPR003651">
    <property type="entry name" value="Endonuclease3_FeS-loop_motif"/>
</dbReference>
<keyword evidence="7 12" id="KW-0411">Iron-sulfur</keyword>
<keyword evidence="15" id="KW-0540">Nuclease</keyword>
<evidence type="ECO:0000256" key="5">
    <source>
        <dbReference type="ARBA" id="ARBA00022801"/>
    </source>
</evidence>
<protein>
    <recommendedName>
        <fullName evidence="12">Endonuclease III</fullName>
        <ecNumber evidence="12">4.2.99.18</ecNumber>
    </recommendedName>
    <alternativeName>
        <fullName evidence="12">DNA-(apurinic or apyrimidinic site) lyase</fullName>
    </alternativeName>
</protein>
<dbReference type="EC" id="4.2.99.18" evidence="12"/>
<name>A0A133XWH2_9ACTN</name>
<keyword evidence="10 12" id="KW-0456">Lyase</keyword>
<comment type="cofactor">
    <cofactor evidence="12">
        <name>[4Fe-4S] cluster</name>
        <dbReference type="ChEBI" id="CHEBI:49883"/>
    </cofactor>
    <text evidence="12">Binds 1 [4Fe-4S] cluster.</text>
</comment>
<proteinExistence type="inferred from homology"/>
<dbReference type="Gene3D" id="1.10.340.30">
    <property type="entry name" value="Hypothetical protein, domain 2"/>
    <property type="match status" value="1"/>
</dbReference>
<dbReference type="Gene3D" id="1.10.1670.10">
    <property type="entry name" value="Helix-hairpin-Helix base-excision DNA repair enzymes (C-terminal)"/>
    <property type="match status" value="1"/>
</dbReference>
<dbReference type="PROSITE" id="PS01155">
    <property type="entry name" value="ENDONUCLEASE_III_2"/>
    <property type="match status" value="1"/>
</dbReference>
<dbReference type="Pfam" id="PF00633">
    <property type="entry name" value="HHH"/>
    <property type="match status" value="1"/>
</dbReference>
<feature type="region of interest" description="Disordered" evidence="13">
    <location>
        <begin position="199"/>
        <end position="242"/>
    </location>
</feature>
<dbReference type="GO" id="GO:0006285">
    <property type="term" value="P:base-excision repair, AP site formation"/>
    <property type="evidence" value="ECO:0007669"/>
    <property type="project" value="TreeGrafter"/>
</dbReference>
<sequence>MNQRYPAAECALHYTDPFTLVIAVLLSAQTTDKAVNLVTPTLFERWPTPADMAAAPVAEVAEIIHRLGFYKTKSRHVVECAQKIVADFDGSVPRTMDELTTLPGVGRKTANIVLNNAFGIVEGIAVDTHVFRIATRLGLTRAATPAAAEKDLLEIIPHELWGPVNHQWVLFGREICDARKPHCDECPLLDLCPSAFKVSGNPKPHRSRKSTGSAASTARKSSASRKSSKRAASTKSAPKSQV</sequence>
<dbReference type="InterPro" id="IPR011257">
    <property type="entry name" value="DNA_glycosylase"/>
</dbReference>
<evidence type="ECO:0000256" key="4">
    <source>
        <dbReference type="ARBA" id="ARBA00022763"/>
    </source>
</evidence>
<dbReference type="SMART" id="SM00478">
    <property type="entry name" value="ENDO3c"/>
    <property type="match status" value="1"/>
</dbReference>
<reference evidence="16" key="1">
    <citation type="submission" date="2016-01" db="EMBL/GenBank/DDBJ databases">
        <authorList>
            <person name="Mitreva M."/>
            <person name="Pepin K.H."/>
            <person name="Mihindukulasuriya K.A."/>
            <person name="Fulton R."/>
            <person name="Fronick C."/>
            <person name="O'Laughlin M."/>
            <person name="Miner T."/>
            <person name="Herter B."/>
            <person name="Rosa B.A."/>
            <person name="Cordes M."/>
            <person name="Tomlinson C."/>
            <person name="Wollam A."/>
            <person name="Palsikar V.B."/>
            <person name="Mardis E.R."/>
            <person name="Wilson R.K."/>
        </authorList>
    </citation>
    <scope>NUCLEOTIDE SEQUENCE [LARGE SCALE GENOMIC DNA]</scope>
    <source>
        <strain evidence="16">DNF00019</strain>
    </source>
</reference>
<accession>A0A133XWH2</accession>
<dbReference type="PANTHER" id="PTHR10359:SF18">
    <property type="entry name" value="ENDONUCLEASE III"/>
    <property type="match status" value="1"/>
</dbReference>
<keyword evidence="3 12" id="KW-0479">Metal-binding</keyword>
<feature type="compositionally biased region" description="Low complexity" evidence="13">
    <location>
        <begin position="210"/>
        <end position="221"/>
    </location>
</feature>
<dbReference type="GO" id="GO:0140078">
    <property type="term" value="F:class I DNA-(apurinic or apyrimidinic site) endonuclease activity"/>
    <property type="evidence" value="ECO:0007669"/>
    <property type="project" value="UniProtKB-EC"/>
</dbReference>
<dbReference type="STRING" id="1393034.HMPREF3192_00350"/>
<dbReference type="Pfam" id="PF10576">
    <property type="entry name" value="EndIII_4Fe-2S"/>
    <property type="match status" value="1"/>
</dbReference>
<dbReference type="InterPro" id="IPR023170">
    <property type="entry name" value="HhH_base_excis_C"/>
</dbReference>
<dbReference type="PANTHER" id="PTHR10359">
    <property type="entry name" value="A/G-SPECIFIC ADENINE GLYCOSYLASE/ENDONUCLEASE III"/>
    <property type="match status" value="1"/>
</dbReference>
<evidence type="ECO:0000256" key="8">
    <source>
        <dbReference type="ARBA" id="ARBA00023125"/>
    </source>
</evidence>
<dbReference type="InterPro" id="IPR003265">
    <property type="entry name" value="HhH-GPD_domain"/>
</dbReference>
<dbReference type="FunFam" id="1.10.1670.10:FF:000001">
    <property type="entry name" value="Endonuclease III"/>
    <property type="match status" value="1"/>
</dbReference>
<organism evidence="15 16">
    <name type="scientific">Atopobium deltae</name>
    <dbReference type="NCBI Taxonomy" id="1393034"/>
    <lineage>
        <taxon>Bacteria</taxon>
        <taxon>Bacillati</taxon>
        <taxon>Actinomycetota</taxon>
        <taxon>Coriobacteriia</taxon>
        <taxon>Coriobacteriales</taxon>
        <taxon>Atopobiaceae</taxon>
        <taxon>Atopobium</taxon>
    </lineage>
</organism>
<dbReference type="SMART" id="SM00525">
    <property type="entry name" value="FES"/>
    <property type="match status" value="1"/>
</dbReference>
<dbReference type="Pfam" id="PF00730">
    <property type="entry name" value="HhH-GPD"/>
    <property type="match status" value="1"/>
</dbReference>
<evidence type="ECO:0000256" key="12">
    <source>
        <dbReference type="HAMAP-Rule" id="MF_00942"/>
    </source>
</evidence>
<comment type="catalytic activity">
    <reaction evidence="12">
        <text>2'-deoxyribonucleotide-(2'-deoxyribose 5'-phosphate)-2'-deoxyribonucleotide-DNA = a 3'-end 2'-deoxyribonucleotide-(2,3-dehydro-2,3-deoxyribose 5'-phosphate)-DNA + a 5'-end 5'-phospho-2'-deoxyribonucleoside-DNA + H(+)</text>
        <dbReference type="Rhea" id="RHEA:66592"/>
        <dbReference type="Rhea" id="RHEA-COMP:13180"/>
        <dbReference type="Rhea" id="RHEA-COMP:16897"/>
        <dbReference type="Rhea" id="RHEA-COMP:17067"/>
        <dbReference type="ChEBI" id="CHEBI:15378"/>
        <dbReference type="ChEBI" id="CHEBI:136412"/>
        <dbReference type="ChEBI" id="CHEBI:157695"/>
        <dbReference type="ChEBI" id="CHEBI:167181"/>
        <dbReference type="EC" id="4.2.99.18"/>
    </reaction>
</comment>
<evidence type="ECO:0000256" key="2">
    <source>
        <dbReference type="ARBA" id="ARBA00022485"/>
    </source>
</evidence>
<keyword evidence="15" id="KW-0255">Endonuclease</keyword>
<evidence type="ECO:0000256" key="1">
    <source>
        <dbReference type="ARBA" id="ARBA00008343"/>
    </source>
</evidence>
<dbReference type="InterPro" id="IPR004036">
    <property type="entry name" value="Endonuclease-III-like_CS2"/>
</dbReference>
<feature type="binding site" evidence="12">
    <location>
        <position position="176"/>
    </location>
    <ligand>
        <name>[4Fe-4S] cluster</name>
        <dbReference type="ChEBI" id="CHEBI:49883"/>
    </ligand>
</feature>